<sequence length="47" mass="5447">MLKKADPLANQLQHQYQQAKALQHQYQQAKAPQRVLHLAQVNLTQQV</sequence>
<dbReference type="Proteomes" id="UP000278274">
    <property type="component" value="Unassembled WGS sequence"/>
</dbReference>
<name>A0A3R9K1D8_STROR</name>
<accession>A0A3R9K1D8</accession>
<dbReference type="AlphaFoldDB" id="A0A3R9K1D8"/>
<gene>
    <name evidence="1" type="ORF">D8805_05825</name>
</gene>
<comment type="caution">
    <text evidence="1">The sequence shown here is derived from an EMBL/GenBank/DDBJ whole genome shotgun (WGS) entry which is preliminary data.</text>
</comment>
<evidence type="ECO:0000313" key="1">
    <source>
        <dbReference type="EMBL" id="RSJ68113.1"/>
    </source>
</evidence>
<dbReference type="RefSeq" id="WP_197906197.1">
    <property type="nucleotide sequence ID" value="NZ_OY769914.1"/>
</dbReference>
<evidence type="ECO:0000313" key="2">
    <source>
        <dbReference type="Proteomes" id="UP000278274"/>
    </source>
</evidence>
<organism evidence="1 2">
    <name type="scientific">Streptococcus oralis subsp. dentisani</name>
    <dbReference type="NCBI Taxonomy" id="1458253"/>
    <lineage>
        <taxon>Bacteria</taxon>
        <taxon>Bacillati</taxon>
        <taxon>Bacillota</taxon>
        <taxon>Bacilli</taxon>
        <taxon>Lactobacillales</taxon>
        <taxon>Streptococcaceae</taxon>
        <taxon>Streptococcus</taxon>
    </lineage>
</organism>
<dbReference type="EMBL" id="RJPH01000007">
    <property type="protein sequence ID" value="RSJ68113.1"/>
    <property type="molecule type" value="Genomic_DNA"/>
</dbReference>
<proteinExistence type="predicted"/>
<reference evidence="1 2" key="1">
    <citation type="submission" date="2018-11" db="EMBL/GenBank/DDBJ databases">
        <title>Species Designations Belie Phenotypic and Genotypic Heterogeneity in Oral Streptococci.</title>
        <authorList>
            <person name="Velsko I."/>
        </authorList>
    </citation>
    <scope>NUCLEOTIDE SEQUENCE [LARGE SCALE GENOMIC DNA]</scope>
    <source>
        <strain evidence="1 2">BCA2</strain>
    </source>
</reference>
<protein>
    <submittedName>
        <fullName evidence="1">Uncharacterized protein</fullName>
    </submittedName>
</protein>